<dbReference type="GO" id="GO:0045197">
    <property type="term" value="P:establishment or maintenance of epithelial cell apical/basal polarity"/>
    <property type="evidence" value="ECO:0007669"/>
    <property type="project" value="TreeGrafter"/>
</dbReference>
<dbReference type="GO" id="GO:0051301">
    <property type="term" value="P:cell division"/>
    <property type="evidence" value="ECO:0007669"/>
    <property type="project" value="UniProtKB-KW"/>
</dbReference>
<feature type="domain" description="PDZ" evidence="6">
    <location>
        <begin position="336"/>
        <end position="388"/>
    </location>
</feature>
<organism evidence="7 8">
    <name type="scientific">Romanomermis culicivorax</name>
    <name type="common">Nematode worm</name>
    <dbReference type="NCBI Taxonomy" id="13658"/>
    <lineage>
        <taxon>Eukaryota</taxon>
        <taxon>Metazoa</taxon>
        <taxon>Ecdysozoa</taxon>
        <taxon>Nematoda</taxon>
        <taxon>Enoplea</taxon>
        <taxon>Dorylaimia</taxon>
        <taxon>Mermithida</taxon>
        <taxon>Mermithoidea</taxon>
        <taxon>Mermithidae</taxon>
        <taxon>Romanomermis</taxon>
    </lineage>
</organism>
<dbReference type="PROSITE" id="PS50106">
    <property type="entry name" value="PDZ"/>
    <property type="match status" value="1"/>
</dbReference>
<evidence type="ECO:0000256" key="2">
    <source>
        <dbReference type="ARBA" id="ARBA00022618"/>
    </source>
</evidence>
<dbReference type="GO" id="GO:0035091">
    <property type="term" value="F:phosphatidylinositol binding"/>
    <property type="evidence" value="ECO:0007669"/>
    <property type="project" value="TreeGrafter"/>
</dbReference>
<evidence type="ECO:0000259" key="6">
    <source>
        <dbReference type="PROSITE" id="PS50106"/>
    </source>
</evidence>
<evidence type="ECO:0000313" key="8">
    <source>
        <dbReference type="WBParaSite" id="nRc.2.0.1.t33621-RA"/>
    </source>
</evidence>
<reference evidence="8" key="1">
    <citation type="submission" date="2022-11" db="UniProtKB">
        <authorList>
            <consortium name="WormBaseParasite"/>
        </authorList>
    </citation>
    <scope>IDENTIFICATION</scope>
</reference>
<dbReference type="Pfam" id="PF12053">
    <property type="entry name" value="Par3_HAL_N_term"/>
    <property type="match status" value="1"/>
</dbReference>
<protein>
    <submittedName>
        <fullName evidence="8">PDZ domain-containing protein</fullName>
    </submittedName>
</protein>
<dbReference type="SUPFAM" id="SSF50156">
    <property type="entry name" value="PDZ domain-like"/>
    <property type="match status" value="1"/>
</dbReference>
<dbReference type="GO" id="GO:0030010">
    <property type="term" value="P:establishment of cell polarity"/>
    <property type="evidence" value="ECO:0007669"/>
    <property type="project" value="TreeGrafter"/>
</dbReference>
<dbReference type="GO" id="GO:0043296">
    <property type="term" value="C:apical junction complex"/>
    <property type="evidence" value="ECO:0007669"/>
    <property type="project" value="TreeGrafter"/>
</dbReference>
<dbReference type="AlphaFoldDB" id="A0A915K4I5"/>
<dbReference type="GO" id="GO:0007155">
    <property type="term" value="P:cell adhesion"/>
    <property type="evidence" value="ECO:0007669"/>
    <property type="project" value="TreeGrafter"/>
</dbReference>
<keyword evidence="3" id="KW-0677">Repeat</keyword>
<proteinExistence type="inferred from homology"/>
<keyword evidence="7" id="KW-1185">Reference proteome</keyword>
<dbReference type="PANTHER" id="PTHR16484:SF17">
    <property type="entry name" value="BAZOOKA, ISOFORM B"/>
    <property type="match status" value="1"/>
</dbReference>
<evidence type="ECO:0000256" key="1">
    <source>
        <dbReference type="ARBA" id="ARBA00005358"/>
    </source>
</evidence>
<dbReference type="InterPro" id="IPR036034">
    <property type="entry name" value="PDZ_sf"/>
</dbReference>
<dbReference type="InterPro" id="IPR001478">
    <property type="entry name" value="PDZ"/>
</dbReference>
<dbReference type="GO" id="GO:0005938">
    <property type="term" value="C:cell cortex"/>
    <property type="evidence" value="ECO:0007669"/>
    <property type="project" value="TreeGrafter"/>
</dbReference>
<dbReference type="GO" id="GO:0008104">
    <property type="term" value="P:intracellular protein localization"/>
    <property type="evidence" value="ECO:0007669"/>
    <property type="project" value="TreeGrafter"/>
</dbReference>
<comment type="similarity">
    <text evidence="1">Belongs to the PAR3 family.</text>
</comment>
<dbReference type="GO" id="GO:0000226">
    <property type="term" value="P:microtubule cytoskeleton organization"/>
    <property type="evidence" value="ECO:0007669"/>
    <property type="project" value="TreeGrafter"/>
</dbReference>
<evidence type="ECO:0000256" key="3">
    <source>
        <dbReference type="ARBA" id="ARBA00022737"/>
    </source>
</evidence>
<keyword evidence="2" id="KW-0132">Cell division</keyword>
<accession>A0A915K4I5</accession>
<dbReference type="GO" id="GO:0005912">
    <property type="term" value="C:adherens junction"/>
    <property type="evidence" value="ECO:0007669"/>
    <property type="project" value="TreeGrafter"/>
</dbReference>
<dbReference type="Gene3D" id="3.10.20.90">
    <property type="entry name" value="Phosphatidylinositol 3-kinase Catalytic Subunit, Chain A, domain 1"/>
    <property type="match status" value="1"/>
</dbReference>
<feature type="region of interest" description="Disordered" evidence="5">
    <location>
        <begin position="253"/>
        <end position="291"/>
    </location>
</feature>
<dbReference type="WBParaSite" id="nRc.2.0.1.t33621-RA">
    <property type="protein sequence ID" value="nRc.2.0.1.t33621-RA"/>
    <property type="gene ID" value="nRc.2.0.1.g33621"/>
</dbReference>
<feature type="compositionally biased region" description="Polar residues" evidence="5">
    <location>
        <begin position="272"/>
        <end position="290"/>
    </location>
</feature>
<dbReference type="Pfam" id="PF00595">
    <property type="entry name" value="PDZ"/>
    <property type="match status" value="1"/>
</dbReference>
<dbReference type="Proteomes" id="UP000887565">
    <property type="component" value="Unplaced"/>
</dbReference>
<name>A0A915K4I5_ROMCU</name>
<keyword evidence="4" id="KW-0131">Cell cycle</keyword>
<dbReference type="PANTHER" id="PTHR16484">
    <property type="entry name" value="PARTITIONING DEFECTIVE 3 RELATED"/>
    <property type="match status" value="1"/>
</dbReference>
<dbReference type="GO" id="GO:0016324">
    <property type="term" value="C:apical plasma membrane"/>
    <property type="evidence" value="ECO:0007669"/>
    <property type="project" value="TreeGrafter"/>
</dbReference>
<evidence type="ECO:0000256" key="4">
    <source>
        <dbReference type="ARBA" id="ARBA00023306"/>
    </source>
</evidence>
<evidence type="ECO:0000256" key="5">
    <source>
        <dbReference type="SAM" id="MobiDB-lite"/>
    </source>
</evidence>
<dbReference type="GO" id="GO:0051660">
    <property type="term" value="P:establishment of centrosome localization"/>
    <property type="evidence" value="ECO:0007669"/>
    <property type="project" value="TreeGrafter"/>
</dbReference>
<sequence>MLRNSPEQDFITNNDKNNKNIRIKYLRSAINGGILYSADRLIHVVDDNDQLVAIYDDQSSSIHGIINNQQEHVDHSVKVAGQSGKAGHDLDDPSKRVSTDSLLSMTEISHENNVCNIQIKSTSLSGQRSKKLNYANQNKFSDDPCLASNSVEVKNLNDIPASTSSLIVRRESEPAFNGQLPRRPTIVTASSIKHKAPRDKSLSPVKLGVRWQAEEIPFEEDYKAPLPSSFSRGGARKSRVTDEMLDIAAQLAEKAQRNPSSSSEYLPEVNGDSANETTLNLNNSKTTVGNEISGDRTRISRSASPLLSSTSTTTISQPFLSDLQKGNTKKLGRLLTVELMKGSEGLGFTVTSRDNARAGDNFTCIKNILPRGAALKDGRLREGDRLLK</sequence>
<dbReference type="InterPro" id="IPR052213">
    <property type="entry name" value="PAR3"/>
</dbReference>
<evidence type="ECO:0000313" key="7">
    <source>
        <dbReference type="Proteomes" id="UP000887565"/>
    </source>
</evidence>
<dbReference type="Gene3D" id="2.30.42.10">
    <property type="match status" value="1"/>
</dbReference>
<dbReference type="InterPro" id="IPR021922">
    <property type="entry name" value="Par3/HAL_N"/>
</dbReference>